<keyword evidence="11 13" id="KW-0443">Lipid metabolism</keyword>
<keyword evidence="10 13" id="KW-0067">ATP-binding</keyword>
<accession>A0A0A2EG44</accession>
<evidence type="ECO:0000256" key="5">
    <source>
        <dbReference type="ARBA" id="ARBA00022516"/>
    </source>
</evidence>
<dbReference type="GO" id="GO:0009245">
    <property type="term" value="P:lipid A biosynthetic process"/>
    <property type="evidence" value="ECO:0007669"/>
    <property type="project" value="UniProtKB-UniRule"/>
</dbReference>
<dbReference type="InterPro" id="IPR027417">
    <property type="entry name" value="P-loop_NTPase"/>
</dbReference>
<evidence type="ECO:0000256" key="11">
    <source>
        <dbReference type="ARBA" id="ARBA00023098"/>
    </source>
</evidence>
<sequence>MDAPRINKWLKPLSALYGVGVRLRNYLFDKNVLISNSFDIPIVCVGNITIGGTGKTPHVEYLIRLLHPRYRIAVVSRGYKRKTKGMIVATEGSTAWDIGDEPRQIKRKYPDLTVIVDADRSRAIGYLCDLAEEQRPQLIILDDGFQHRKVKADLNIVLTDYNRILTKDYLLPAGRLREPAGSIQRADMVILTKCPDDLAPIDLRAAKRDLALYPHQKLFFSKFLYGQGLKPLFSDQPPSAEVHSVLAIAGIASPKLFFREIRTRFPSGMDRSYPDHHEFTAREIGLLVEDWQELCRKDADAIVVCTEKDAMRLALRRSSFPQEMQERFYYLPVEVKLMFDQEKVFVDRLLGVIQHKK</sequence>
<evidence type="ECO:0000256" key="10">
    <source>
        <dbReference type="ARBA" id="ARBA00022840"/>
    </source>
</evidence>
<evidence type="ECO:0000256" key="8">
    <source>
        <dbReference type="ARBA" id="ARBA00022741"/>
    </source>
</evidence>
<dbReference type="EMBL" id="JRAI01000071">
    <property type="protein sequence ID" value="KGN84438.1"/>
    <property type="molecule type" value="Genomic_DNA"/>
</dbReference>
<dbReference type="EC" id="2.7.1.130" evidence="3 13"/>
<comment type="similarity">
    <text evidence="13">Belongs to the LpxK family.</text>
</comment>
<evidence type="ECO:0000256" key="3">
    <source>
        <dbReference type="ARBA" id="ARBA00012071"/>
    </source>
</evidence>
<evidence type="ECO:0000256" key="6">
    <source>
        <dbReference type="ARBA" id="ARBA00022556"/>
    </source>
</evidence>
<dbReference type="STRING" id="111105.HR09_02430"/>
<dbReference type="GO" id="GO:0009244">
    <property type="term" value="P:lipopolysaccharide core region biosynthetic process"/>
    <property type="evidence" value="ECO:0007669"/>
    <property type="project" value="TreeGrafter"/>
</dbReference>
<dbReference type="GO" id="GO:0005886">
    <property type="term" value="C:plasma membrane"/>
    <property type="evidence" value="ECO:0007669"/>
    <property type="project" value="TreeGrafter"/>
</dbReference>
<comment type="function">
    <text evidence="1 13">Transfers the gamma-phosphate of ATP to the 4'-position of a tetraacyldisaccharide 1-phosphate intermediate (termed DS-1-P) to form tetraacyldisaccharide 1,4'-bis-phosphate (lipid IVA).</text>
</comment>
<evidence type="ECO:0000256" key="1">
    <source>
        <dbReference type="ARBA" id="ARBA00002274"/>
    </source>
</evidence>
<dbReference type="NCBIfam" id="TIGR00682">
    <property type="entry name" value="lpxK"/>
    <property type="match status" value="1"/>
</dbReference>
<evidence type="ECO:0000256" key="9">
    <source>
        <dbReference type="ARBA" id="ARBA00022777"/>
    </source>
</evidence>
<dbReference type="AlphaFoldDB" id="A0A0A2EG44"/>
<dbReference type="PANTHER" id="PTHR42724:SF1">
    <property type="entry name" value="TETRAACYLDISACCHARIDE 4'-KINASE, MITOCHONDRIAL-RELATED"/>
    <property type="match status" value="1"/>
</dbReference>
<reference evidence="14 15" key="1">
    <citation type="submission" date="2014-08" db="EMBL/GenBank/DDBJ databases">
        <title>Porphyromonas gulae strain:COT-052_OH1451 Genome sequencing.</title>
        <authorList>
            <person name="Wallis C."/>
            <person name="Deusch O."/>
            <person name="O'Flynn C."/>
            <person name="Davis I."/>
            <person name="Jospin G."/>
            <person name="Darling A.E."/>
            <person name="Coil D.A."/>
            <person name="Alexiev A."/>
            <person name="Horsfall A."/>
            <person name="Kirkwood N."/>
            <person name="Harris S."/>
            <person name="Eisen J.A."/>
        </authorList>
    </citation>
    <scope>NUCLEOTIDE SEQUENCE [LARGE SCALE GENOMIC DNA]</scope>
    <source>
        <strain evidence="15">COT-052 OH1451</strain>
    </source>
</reference>
<protein>
    <recommendedName>
        <fullName evidence="4 13">Tetraacyldisaccharide 4'-kinase</fullName>
        <ecNumber evidence="3 13">2.7.1.130</ecNumber>
    </recommendedName>
    <alternativeName>
        <fullName evidence="12 13">Lipid A 4'-kinase</fullName>
    </alternativeName>
</protein>
<dbReference type="Proteomes" id="UP000030130">
    <property type="component" value="Unassembled WGS sequence"/>
</dbReference>
<dbReference type="GO" id="GO:0005524">
    <property type="term" value="F:ATP binding"/>
    <property type="evidence" value="ECO:0007669"/>
    <property type="project" value="UniProtKB-UniRule"/>
</dbReference>
<evidence type="ECO:0000313" key="15">
    <source>
        <dbReference type="Proteomes" id="UP000030130"/>
    </source>
</evidence>
<gene>
    <name evidence="13" type="primary">lpxK</name>
    <name evidence="14" type="ORF">HR08_08875</name>
</gene>
<keyword evidence="7 13" id="KW-0808">Transferase</keyword>
<dbReference type="OrthoDB" id="9766423at2"/>
<keyword evidence="8 13" id="KW-0547">Nucleotide-binding</keyword>
<dbReference type="SUPFAM" id="SSF52540">
    <property type="entry name" value="P-loop containing nucleoside triphosphate hydrolases"/>
    <property type="match status" value="1"/>
</dbReference>
<keyword evidence="5 13" id="KW-0444">Lipid biosynthesis</keyword>
<dbReference type="UniPathway" id="UPA00359">
    <property type="reaction ID" value="UER00482"/>
</dbReference>
<dbReference type="eggNOG" id="COG1663">
    <property type="taxonomic scope" value="Bacteria"/>
</dbReference>
<evidence type="ECO:0000256" key="2">
    <source>
        <dbReference type="ARBA" id="ARBA00004870"/>
    </source>
</evidence>
<comment type="pathway">
    <text evidence="2 13">Glycolipid biosynthesis; lipid IV(A) biosynthesis; lipid IV(A) from (3R)-3-hydroxytetradecanoyl-[acyl-carrier-protein] and UDP-N-acetyl-alpha-D-glucosamine: step 6/6.</text>
</comment>
<evidence type="ECO:0000256" key="12">
    <source>
        <dbReference type="ARBA" id="ARBA00029757"/>
    </source>
</evidence>
<evidence type="ECO:0000256" key="13">
    <source>
        <dbReference type="HAMAP-Rule" id="MF_00409"/>
    </source>
</evidence>
<name>A0A0A2EG44_9PORP</name>
<dbReference type="Pfam" id="PF02606">
    <property type="entry name" value="LpxK"/>
    <property type="match status" value="1"/>
</dbReference>
<evidence type="ECO:0000256" key="7">
    <source>
        <dbReference type="ARBA" id="ARBA00022679"/>
    </source>
</evidence>
<comment type="caution">
    <text evidence="14">The sequence shown here is derived from an EMBL/GenBank/DDBJ whole genome shotgun (WGS) entry which is preliminary data.</text>
</comment>
<dbReference type="RefSeq" id="WP_039421836.1">
    <property type="nucleotide sequence ID" value="NZ_CALUCC010000140.1"/>
</dbReference>
<evidence type="ECO:0000256" key="4">
    <source>
        <dbReference type="ARBA" id="ARBA00016436"/>
    </source>
</evidence>
<dbReference type="PANTHER" id="PTHR42724">
    <property type="entry name" value="TETRAACYLDISACCHARIDE 4'-KINASE"/>
    <property type="match status" value="1"/>
</dbReference>
<dbReference type="HAMAP" id="MF_00409">
    <property type="entry name" value="LpxK"/>
    <property type="match status" value="1"/>
</dbReference>
<keyword evidence="6 13" id="KW-0441">Lipid A biosynthesis</keyword>
<feature type="binding site" evidence="13">
    <location>
        <begin position="49"/>
        <end position="56"/>
    </location>
    <ligand>
        <name>ATP</name>
        <dbReference type="ChEBI" id="CHEBI:30616"/>
    </ligand>
</feature>
<evidence type="ECO:0000313" key="14">
    <source>
        <dbReference type="EMBL" id="KGN84438.1"/>
    </source>
</evidence>
<keyword evidence="9 13" id="KW-0418">Kinase</keyword>
<proteinExistence type="inferred from homology"/>
<dbReference type="GO" id="GO:0009029">
    <property type="term" value="F:lipid-A 4'-kinase activity"/>
    <property type="evidence" value="ECO:0007669"/>
    <property type="project" value="UniProtKB-UniRule"/>
</dbReference>
<organism evidence="14 15">
    <name type="scientific">Porphyromonas gulae</name>
    <dbReference type="NCBI Taxonomy" id="111105"/>
    <lineage>
        <taxon>Bacteria</taxon>
        <taxon>Pseudomonadati</taxon>
        <taxon>Bacteroidota</taxon>
        <taxon>Bacteroidia</taxon>
        <taxon>Bacteroidales</taxon>
        <taxon>Porphyromonadaceae</taxon>
        <taxon>Porphyromonas</taxon>
    </lineage>
</organism>
<comment type="catalytic activity">
    <reaction evidence="13">
        <text>a lipid A disaccharide + ATP = a lipid IVA + ADP + H(+)</text>
        <dbReference type="Rhea" id="RHEA:67840"/>
        <dbReference type="ChEBI" id="CHEBI:15378"/>
        <dbReference type="ChEBI" id="CHEBI:30616"/>
        <dbReference type="ChEBI" id="CHEBI:176343"/>
        <dbReference type="ChEBI" id="CHEBI:176425"/>
        <dbReference type="ChEBI" id="CHEBI:456216"/>
        <dbReference type="EC" id="2.7.1.130"/>
    </reaction>
</comment>
<dbReference type="InterPro" id="IPR003758">
    <property type="entry name" value="LpxK"/>
</dbReference>